<dbReference type="PANTHER" id="PTHR36091">
    <property type="entry name" value="ALTERED INHERITANCE OF MITOCHONDRIA PROTEIN 9, MITOCHONDRIAL"/>
    <property type="match status" value="1"/>
</dbReference>
<gene>
    <name evidence="1" type="ORF">PENSOL_c007G01089</name>
</gene>
<evidence type="ECO:0000313" key="2">
    <source>
        <dbReference type="Proteomes" id="UP000191612"/>
    </source>
</evidence>
<reference evidence="2" key="1">
    <citation type="journal article" date="2017" name="Nat. Microbiol.">
        <title>Global analysis of biosynthetic gene clusters reveals vast potential of secondary metabolite production in Penicillium species.</title>
        <authorList>
            <person name="Nielsen J.C."/>
            <person name="Grijseels S."/>
            <person name="Prigent S."/>
            <person name="Ji B."/>
            <person name="Dainat J."/>
            <person name="Nielsen K.F."/>
            <person name="Frisvad J.C."/>
            <person name="Workman M."/>
            <person name="Nielsen J."/>
        </authorList>
    </citation>
    <scope>NUCLEOTIDE SEQUENCE [LARGE SCALE GENOMIC DNA]</scope>
    <source>
        <strain evidence="2">IBT 29525</strain>
    </source>
</reference>
<dbReference type="STRING" id="60172.A0A1V6RDB7"/>
<proteinExistence type="predicted"/>
<dbReference type="EMBL" id="MDYO01000007">
    <property type="protein sequence ID" value="OQD99196.1"/>
    <property type="molecule type" value="Genomic_DNA"/>
</dbReference>
<dbReference type="GO" id="GO:0005739">
    <property type="term" value="C:mitochondrion"/>
    <property type="evidence" value="ECO:0007669"/>
    <property type="project" value="TreeGrafter"/>
</dbReference>
<dbReference type="InterPro" id="IPR051035">
    <property type="entry name" value="Mito_inheritance_9"/>
</dbReference>
<evidence type="ECO:0000313" key="1">
    <source>
        <dbReference type="EMBL" id="OQD99196.1"/>
    </source>
</evidence>
<sequence>MIEFEGPIPEGLQSISLPENFDELSAEEQLEAKKLRAAQSLYKLYTIQMMQDYPEIAAALRFRDSLPGQITGLSGSLFSGGEPIVQGMLIRLQEKWATYIGSSVPCPLSFIEEDKQKQKEDEKKWASGVVLMEEFLDQVGAYRGWDGWVNHSSYEYYKVRLEKCRHEFLDSQCATNEEISQWEAVWPFMGK</sequence>
<name>A0A1V6RDB7_9EURO</name>
<comment type="caution">
    <text evidence="1">The sequence shown here is derived from an EMBL/GenBank/DDBJ whole genome shotgun (WGS) entry which is preliminary data.</text>
</comment>
<dbReference type="Proteomes" id="UP000191612">
    <property type="component" value="Unassembled WGS sequence"/>
</dbReference>
<protein>
    <submittedName>
        <fullName evidence="1">Uncharacterized protein</fullName>
    </submittedName>
</protein>
<organism evidence="1 2">
    <name type="scientific">Penicillium solitum</name>
    <dbReference type="NCBI Taxonomy" id="60172"/>
    <lineage>
        <taxon>Eukaryota</taxon>
        <taxon>Fungi</taxon>
        <taxon>Dikarya</taxon>
        <taxon>Ascomycota</taxon>
        <taxon>Pezizomycotina</taxon>
        <taxon>Eurotiomycetes</taxon>
        <taxon>Eurotiomycetidae</taxon>
        <taxon>Eurotiales</taxon>
        <taxon>Aspergillaceae</taxon>
        <taxon>Penicillium</taxon>
    </lineage>
</organism>
<keyword evidence="2" id="KW-1185">Reference proteome</keyword>
<dbReference type="AlphaFoldDB" id="A0A1V6RDB7"/>
<accession>A0A1V6RDB7</accession>
<dbReference type="PANTHER" id="PTHR36091:SF1">
    <property type="entry name" value="ALTERED INHERITANCE OF MITOCHONDRIA PROTEIN 9, MITOCHONDRIAL"/>
    <property type="match status" value="1"/>
</dbReference>